<sequence length="107" mass="12238">MLKWTKLVTKYPINNALALEPIGFEVFNPNLAPQPYRKAEMLAPYPRITFDLAIEKTFATEKGLYVLPGKIGRWYQLAQPTRTKTELLSVLPSTNLGVKKFLEEELN</sequence>
<protein>
    <submittedName>
        <fullName evidence="1">BgTH12-00485</fullName>
    </submittedName>
</protein>
<dbReference type="AlphaFoldDB" id="A0A9W4DR66"/>
<dbReference type="EMBL" id="CAJHIT010000009">
    <property type="protein sequence ID" value="CAD6504986.1"/>
    <property type="molecule type" value="Genomic_DNA"/>
</dbReference>
<evidence type="ECO:0000313" key="2">
    <source>
        <dbReference type="Proteomes" id="UP000683417"/>
    </source>
</evidence>
<gene>
    <name evidence="1" type="ORF">BGTH12_LOCUS6344</name>
</gene>
<name>A0A9W4DR66_BLUGR</name>
<comment type="caution">
    <text evidence="1">The sequence shown here is derived from an EMBL/GenBank/DDBJ whole genome shotgun (WGS) entry which is preliminary data.</text>
</comment>
<accession>A0A9W4DR66</accession>
<evidence type="ECO:0000313" key="1">
    <source>
        <dbReference type="EMBL" id="CAD6504986.1"/>
    </source>
</evidence>
<dbReference type="Proteomes" id="UP000683417">
    <property type="component" value="Unassembled WGS sequence"/>
</dbReference>
<organism evidence="1 2">
    <name type="scientific">Blumeria graminis f. sp. triticale</name>
    <dbReference type="NCBI Taxonomy" id="1689686"/>
    <lineage>
        <taxon>Eukaryota</taxon>
        <taxon>Fungi</taxon>
        <taxon>Dikarya</taxon>
        <taxon>Ascomycota</taxon>
        <taxon>Pezizomycotina</taxon>
        <taxon>Leotiomycetes</taxon>
        <taxon>Erysiphales</taxon>
        <taxon>Erysiphaceae</taxon>
        <taxon>Blumeria</taxon>
    </lineage>
</organism>
<proteinExistence type="predicted"/>
<reference evidence="1" key="1">
    <citation type="submission" date="2020-10" db="EMBL/GenBank/DDBJ databases">
        <authorList>
            <person name="Muller C M."/>
        </authorList>
    </citation>
    <scope>NUCLEOTIDE SEQUENCE</scope>
    <source>
        <strain evidence="1">THUN-12</strain>
    </source>
</reference>